<evidence type="ECO:0000256" key="2">
    <source>
        <dbReference type="ARBA" id="ARBA00022448"/>
    </source>
</evidence>
<evidence type="ECO:0000256" key="5">
    <source>
        <dbReference type="ARBA" id="ARBA00022989"/>
    </source>
</evidence>
<comment type="caution">
    <text evidence="10">The sequence shown here is derived from an EMBL/GenBank/DDBJ whole genome shotgun (WGS) entry which is preliminary data.</text>
</comment>
<dbReference type="RefSeq" id="WP_381424462.1">
    <property type="nucleotide sequence ID" value="NZ_JBHSDH010000013.1"/>
</dbReference>
<keyword evidence="3" id="KW-1003">Cell membrane</keyword>
<dbReference type="PANTHER" id="PTHR30561">
    <property type="entry name" value="SMR FAMILY PROTON-DEPENDENT DRUG EFFLUX TRANSPORTER SUGE"/>
    <property type="match status" value="1"/>
</dbReference>
<evidence type="ECO:0000256" key="8">
    <source>
        <dbReference type="RuleBase" id="RU003942"/>
    </source>
</evidence>
<dbReference type="Gene3D" id="1.10.3730.20">
    <property type="match status" value="1"/>
</dbReference>
<evidence type="ECO:0000256" key="1">
    <source>
        <dbReference type="ARBA" id="ARBA00004651"/>
    </source>
</evidence>
<dbReference type="SUPFAM" id="SSF103481">
    <property type="entry name" value="Multidrug resistance efflux transporter EmrE"/>
    <property type="match status" value="1"/>
</dbReference>
<evidence type="ECO:0000256" key="6">
    <source>
        <dbReference type="ARBA" id="ARBA00023136"/>
    </source>
</evidence>
<evidence type="ECO:0000256" key="9">
    <source>
        <dbReference type="SAM" id="Phobius"/>
    </source>
</evidence>
<proteinExistence type="inferred from homology"/>
<feature type="transmembrane region" description="Helical" evidence="9">
    <location>
        <begin position="31"/>
        <end position="51"/>
    </location>
</feature>
<keyword evidence="11" id="KW-1185">Reference proteome</keyword>
<dbReference type="EMBL" id="JBHSDH010000013">
    <property type="protein sequence ID" value="MFC4293161.1"/>
    <property type="molecule type" value="Genomic_DNA"/>
</dbReference>
<evidence type="ECO:0000313" key="11">
    <source>
        <dbReference type="Proteomes" id="UP001595887"/>
    </source>
</evidence>
<keyword evidence="6 9" id="KW-0472">Membrane</keyword>
<evidence type="ECO:0000256" key="3">
    <source>
        <dbReference type="ARBA" id="ARBA00022475"/>
    </source>
</evidence>
<reference evidence="11" key="1">
    <citation type="journal article" date="2019" name="Int. J. Syst. Evol. Microbiol.">
        <title>The Global Catalogue of Microorganisms (GCM) 10K type strain sequencing project: providing services to taxonomists for standard genome sequencing and annotation.</title>
        <authorList>
            <consortium name="The Broad Institute Genomics Platform"/>
            <consortium name="The Broad Institute Genome Sequencing Center for Infectious Disease"/>
            <person name="Wu L."/>
            <person name="Ma J."/>
        </authorList>
    </citation>
    <scope>NUCLEOTIDE SEQUENCE [LARGE SCALE GENOMIC DNA]</scope>
    <source>
        <strain evidence="11">CECT 8531</strain>
    </source>
</reference>
<accession>A0ABV8RLL3</accession>
<comment type="similarity">
    <text evidence="7 8">Belongs to the drug/metabolite transporter (DMT) superfamily. Small multidrug resistance (SMR) (TC 2.A.7.1) family.</text>
</comment>
<organism evidence="10 11">
    <name type="scientific">Sphingorhabdus arenilitoris</name>
    <dbReference type="NCBI Taxonomy" id="1490041"/>
    <lineage>
        <taxon>Bacteria</taxon>
        <taxon>Pseudomonadati</taxon>
        <taxon>Pseudomonadota</taxon>
        <taxon>Alphaproteobacteria</taxon>
        <taxon>Sphingomonadales</taxon>
        <taxon>Sphingomonadaceae</taxon>
        <taxon>Sphingorhabdus</taxon>
    </lineage>
</organism>
<evidence type="ECO:0000313" key="10">
    <source>
        <dbReference type="EMBL" id="MFC4293161.1"/>
    </source>
</evidence>
<dbReference type="PANTHER" id="PTHR30561:SF1">
    <property type="entry name" value="MULTIDRUG TRANSPORTER EMRE"/>
    <property type="match status" value="1"/>
</dbReference>
<gene>
    <name evidence="10" type="ORF">ACFOWX_12110</name>
</gene>
<protein>
    <submittedName>
        <fullName evidence="10">DMT family transporter</fullName>
    </submittedName>
</protein>
<dbReference type="InterPro" id="IPR045324">
    <property type="entry name" value="Small_multidrug_res"/>
</dbReference>
<feature type="transmembrane region" description="Helical" evidence="9">
    <location>
        <begin position="58"/>
        <end position="79"/>
    </location>
</feature>
<dbReference type="Pfam" id="PF00893">
    <property type="entry name" value="Multi_Drug_Res"/>
    <property type="match status" value="1"/>
</dbReference>
<keyword evidence="5 9" id="KW-1133">Transmembrane helix</keyword>
<dbReference type="InterPro" id="IPR000390">
    <property type="entry name" value="Small_drug/metabolite_transptr"/>
</dbReference>
<evidence type="ECO:0000256" key="7">
    <source>
        <dbReference type="ARBA" id="ARBA00038032"/>
    </source>
</evidence>
<evidence type="ECO:0000256" key="4">
    <source>
        <dbReference type="ARBA" id="ARBA00022692"/>
    </source>
</evidence>
<dbReference type="InterPro" id="IPR037185">
    <property type="entry name" value="EmrE-like"/>
</dbReference>
<sequence>MNPWILLAVAIIFEIAGTSFLKASDGFTRWGIGAASIACYWVCFAFLALAITKIPVGVAYAIWSGAGILAIALIGWLIFKQNLSAVQMGCIALIIVGAVGLNMTTHTPDSAPKPQGQLDS</sequence>
<feature type="transmembrane region" description="Helical" evidence="9">
    <location>
        <begin position="85"/>
        <end position="103"/>
    </location>
</feature>
<keyword evidence="2" id="KW-0813">Transport</keyword>
<dbReference type="Proteomes" id="UP001595887">
    <property type="component" value="Unassembled WGS sequence"/>
</dbReference>
<keyword evidence="4 8" id="KW-0812">Transmembrane</keyword>
<name>A0ABV8RLL3_9SPHN</name>
<comment type="subcellular location">
    <subcellularLocation>
        <location evidence="1 8">Cell membrane</location>
        <topology evidence="1 8">Multi-pass membrane protein</topology>
    </subcellularLocation>
</comment>